<organism evidence="4 5">
    <name type="scientific">Emydomyces testavorans</name>
    <dbReference type="NCBI Taxonomy" id="2070801"/>
    <lineage>
        <taxon>Eukaryota</taxon>
        <taxon>Fungi</taxon>
        <taxon>Dikarya</taxon>
        <taxon>Ascomycota</taxon>
        <taxon>Pezizomycotina</taxon>
        <taxon>Eurotiomycetes</taxon>
        <taxon>Eurotiomycetidae</taxon>
        <taxon>Onygenales</taxon>
        <taxon>Nannizziopsiaceae</taxon>
        <taxon>Emydomyces</taxon>
    </lineage>
</organism>
<dbReference type="InterPro" id="IPR002669">
    <property type="entry name" value="UreD"/>
</dbReference>
<dbReference type="PANTHER" id="PTHR33643">
    <property type="entry name" value="UREASE ACCESSORY PROTEIN D"/>
    <property type="match status" value="1"/>
</dbReference>
<dbReference type="Pfam" id="PF01774">
    <property type="entry name" value="UreD"/>
    <property type="match status" value="1"/>
</dbReference>
<reference evidence="4" key="1">
    <citation type="submission" date="2023-03" db="EMBL/GenBank/DDBJ databases">
        <title>Emydomyces testavorans Genome Sequence.</title>
        <authorList>
            <person name="Hoyer L."/>
        </authorList>
    </citation>
    <scope>NUCLEOTIDE SEQUENCE</scope>
    <source>
        <strain evidence="4">16-2883</strain>
    </source>
</reference>
<keyword evidence="5" id="KW-1185">Reference proteome</keyword>
<dbReference type="AlphaFoldDB" id="A0AAF0DGN9"/>
<evidence type="ECO:0000256" key="3">
    <source>
        <dbReference type="SAM" id="MobiDB-lite"/>
    </source>
</evidence>
<gene>
    <name evidence="4" type="ORF">PRK78_002907</name>
</gene>
<name>A0AAF0DGN9_9EURO</name>
<feature type="region of interest" description="Disordered" evidence="3">
    <location>
        <begin position="246"/>
        <end position="274"/>
    </location>
</feature>
<evidence type="ECO:0000256" key="2">
    <source>
        <dbReference type="ARBA" id="ARBA00023186"/>
    </source>
</evidence>
<evidence type="ECO:0000313" key="5">
    <source>
        <dbReference type="Proteomes" id="UP001219355"/>
    </source>
</evidence>
<comment type="similarity">
    <text evidence="1">Belongs to the UreD family.</text>
</comment>
<evidence type="ECO:0000256" key="1">
    <source>
        <dbReference type="ARBA" id="ARBA00007177"/>
    </source>
</evidence>
<dbReference type="EMBL" id="CP120628">
    <property type="protein sequence ID" value="WEW57440.1"/>
    <property type="molecule type" value="Genomic_DNA"/>
</dbReference>
<dbReference type="PANTHER" id="PTHR33643:SF1">
    <property type="entry name" value="UREASE ACCESSORY PROTEIN D"/>
    <property type="match status" value="1"/>
</dbReference>
<keyword evidence="2" id="KW-0143">Chaperone</keyword>
<evidence type="ECO:0008006" key="6">
    <source>
        <dbReference type="Google" id="ProtNLM"/>
    </source>
</evidence>
<protein>
    <recommendedName>
        <fullName evidence="6">Urease accessory protein UreD</fullName>
    </recommendedName>
</protein>
<dbReference type="Proteomes" id="UP001219355">
    <property type="component" value="Chromosome 2"/>
</dbReference>
<proteinExistence type="inferred from homology"/>
<evidence type="ECO:0000313" key="4">
    <source>
        <dbReference type="EMBL" id="WEW57440.1"/>
    </source>
</evidence>
<dbReference type="GO" id="GO:0016151">
    <property type="term" value="F:nickel cation binding"/>
    <property type="evidence" value="ECO:0007669"/>
    <property type="project" value="InterPro"/>
</dbReference>
<sequence length="386" mass="42352">MPSNIINSPFSTSIAPGHGKAVLSILPPGVPSLSALSYRYPLKLISRIPACRLDSKYPASATTPVHLYLISYGGGLLPGDHINVSIELQPRSRLVITTPQGSTKLYKTESQAKRGKNDTRISDASKLDRSQQVINVALSAESGICYLPDPVVPFEKSKYEQLQHFTLLLGEDSSSLSSQPFKDRIEQKDCHRPSLCVLDWVTEGRSARGEKWSFSLWQGRNEVWAQDCKTGKKRLLLRDTVTLSDETSASNEQDMPNGVGKQHMHQAIPSPTSTPSIAARTAPHGVLGTLILYGPLFDSLSSFFMEEFSAQPRIGAHYSSPSKSADETDTNKHSKVAWTAALVRSGFVVVKFGAPDFESAKRWLGGMLRREGSVEKEFGDEALSYL</sequence>
<accession>A0AAF0DGN9</accession>